<feature type="compositionally biased region" description="Acidic residues" evidence="1">
    <location>
        <begin position="550"/>
        <end position="562"/>
    </location>
</feature>
<reference evidence="2 3" key="1">
    <citation type="submission" date="2016-10" db="EMBL/GenBank/DDBJ databases">
        <authorList>
            <person name="Varghese N."/>
            <person name="Submissions S."/>
        </authorList>
    </citation>
    <scope>NUCLEOTIDE SEQUENCE [LARGE SCALE GENOMIC DNA]</scope>
    <source>
        <strain evidence="2 3">PDC82</strain>
    </source>
</reference>
<organism evidence="2 3">
    <name type="scientific">Agrobacterium fabrum</name>
    <dbReference type="NCBI Taxonomy" id="1176649"/>
    <lineage>
        <taxon>Bacteria</taxon>
        <taxon>Pseudomonadati</taxon>
        <taxon>Pseudomonadota</taxon>
        <taxon>Alphaproteobacteria</taxon>
        <taxon>Hyphomicrobiales</taxon>
        <taxon>Rhizobiaceae</taxon>
        <taxon>Rhizobium/Agrobacterium group</taxon>
        <taxon>Agrobacterium</taxon>
        <taxon>Agrobacterium tumefaciens complex</taxon>
    </lineage>
</organism>
<dbReference type="Proteomes" id="UP000198917">
    <property type="component" value="Unassembled WGS sequence"/>
</dbReference>
<name>A0A7Z7FT01_9HYPH</name>
<gene>
    <name evidence="2" type="ORF">SAMN05428983_3685</name>
</gene>
<evidence type="ECO:0000313" key="3">
    <source>
        <dbReference type="Proteomes" id="UP000198917"/>
    </source>
</evidence>
<evidence type="ECO:0000313" key="2">
    <source>
        <dbReference type="EMBL" id="SDK03100.1"/>
    </source>
</evidence>
<comment type="caution">
    <text evidence="2">The sequence shown here is derived from an EMBL/GenBank/DDBJ whole genome shotgun (WGS) entry which is preliminary data.</text>
</comment>
<feature type="region of interest" description="Disordered" evidence="1">
    <location>
        <begin position="537"/>
        <end position="563"/>
    </location>
</feature>
<dbReference type="Gene3D" id="3.30.870.10">
    <property type="entry name" value="Endonuclease Chain A"/>
    <property type="match status" value="2"/>
</dbReference>
<evidence type="ECO:0008006" key="4">
    <source>
        <dbReference type="Google" id="ProtNLM"/>
    </source>
</evidence>
<proteinExistence type="predicted"/>
<dbReference type="AlphaFoldDB" id="A0A7Z7FT01"/>
<evidence type="ECO:0000256" key="1">
    <source>
        <dbReference type="SAM" id="MobiDB-lite"/>
    </source>
</evidence>
<sequence length="861" mass="94012">MIEKNVIEAVCSGVHKASTAIVLTHNIDFLFIESILLPRLRDIGSPQLTIFADAACAANTFRTQEHLVTKLGTRYRVVAVDLGTARRFHPKAIFLHGDASASLVVGSGNATHGGWSSNQEVWSDFLFPGDGGPEIAAFIPYLERILSYVPSAEHIKAETLGNLTEASNSWYSTLSPPGGLAWTPGAKPLFDQILDVAGREVASIDILSPYFDPSATALSRLAALSQGSVRVFLQPRRAGLSRDLAASLPANVRLQTIEADAEERRYKFIHAKSYMIQTPTARFLITGSANCSSAALLADDTWGNAELVSIQAVNEQDIVEFWSRHNVTDGAPPLPHVHPSEEWAVETTELRVLSARKRGEKLEVFFKTPYEIAELRAHTRAQNSEMLPAYELCSDLAIFIATGMISSIWLSATLLDGTVVVSAPSWVDDERALSVGGAERSLRERLESAAARGSLLGGEFLAVLELFDQHIQKPSADRGSRPSTNDHPLDLSYFSEDDIYTDSWPTASPLFSSALASGGFNEADALALIHSFFQTQGEAAPQNTPPNGQSDEDSEGEDQEPEDVQRVQVAQNLSTAAQRFGRLFMKIENSLAHPEYVASRSPARLSSDISALAILMIFARLKGGLSPADYRTRTMAMWNVLFFGASGNDGVVPRHLGTLPEPERSAAILELRSAKLTAAMAAWCMIDWANADNDARRFRFGAAELASRHCWLSEGGDRETVLLELDRIATKLMPDHRDELMSVWQRWLRDGHAMAAFRAALSAIGQRKLAEASSRKELRKGELVWQSGKGFCVIAADLNKSMSKNASLMSVDREELIKVRSEFVAPVSGLLHGEFAISDNVKRQIADLINELDGQAGSVTT</sequence>
<protein>
    <recommendedName>
        <fullName evidence="4">Phospholipase D-like domain-containing protein</fullName>
    </recommendedName>
</protein>
<feature type="compositionally biased region" description="Polar residues" evidence="1">
    <location>
        <begin position="537"/>
        <end position="547"/>
    </location>
</feature>
<dbReference type="RefSeq" id="WP_092733671.1">
    <property type="nucleotide sequence ID" value="NZ_FNEW01000003.1"/>
</dbReference>
<accession>A0A7Z7FT01</accession>
<dbReference type="EMBL" id="FNEW01000003">
    <property type="protein sequence ID" value="SDK03100.1"/>
    <property type="molecule type" value="Genomic_DNA"/>
</dbReference>